<dbReference type="GO" id="GO:0030288">
    <property type="term" value="C:outer membrane-bounded periplasmic space"/>
    <property type="evidence" value="ECO:0007669"/>
    <property type="project" value="TreeGrafter"/>
</dbReference>
<comment type="caution">
    <text evidence="6">The sequence shown here is derived from an EMBL/GenBank/DDBJ whole genome shotgun (WGS) entry which is preliminary data.</text>
</comment>
<dbReference type="NCBIfam" id="TIGR01730">
    <property type="entry name" value="RND_mfp"/>
    <property type="match status" value="1"/>
</dbReference>
<dbReference type="Pfam" id="PF25954">
    <property type="entry name" value="Beta-barrel_RND_2"/>
    <property type="match status" value="1"/>
</dbReference>
<sequence length="404" mass="44772">MGKTLKIKALLLILFTVMLACNSKSSQPTTRDSQLTTFYTCSMDPQIKEDKPGKCPICHMHLTPVKQDSSDPNEISLSKQQIRLGNISTQSIAASQSSLKQSYIGTLTINQEKINSVSSRAMGRIEKLFFKSVGDYVAKNQAVYELYSEDIAIAKQDYLTAHKQLSMPGDFGKNAKNMLASATQKLLFYGLTNAQIESIKTNKDISPKTVFYSTYSGTVSEIIGTEGSYVMEGGGIIKLADLKSLWLETQVNVNYAKTVKNGQKASVTFNDFPDKKINTQVAFINPEINPDTRLLLIRMEIPNQDLQLKPGMQAVVKLIQSNAKGIFLPIDAVIQDENASYIWVEKRPGVFENVMVETGIETDGMIEIKSDLDFSKKVVITGAYAINSEYKFRKGSDPMAGMKM</sequence>
<dbReference type="InterPro" id="IPR045800">
    <property type="entry name" value="HMBD"/>
</dbReference>
<dbReference type="PROSITE" id="PS51257">
    <property type="entry name" value="PROKAR_LIPOPROTEIN"/>
    <property type="match status" value="1"/>
</dbReference>
<feature type="domain" description="CusB-like beta-barrel" evidence="5">
    <location>
        <begin position="245"/>
        <end position="320"/>
    </location>
</feature>
<evidence type="ECO:0000259" key="5">
    <source>
        <dbReference type="Pfam" id="PF25954"/>
    </source>
</evidence>
<dbReference type="Proteomes" id="UP000249177">
    <property type="component" value="Unassembled WGS sequence"/>
</dbReference>
<dbReference type="OrthoDB" id="9806939at2"/>
<evidence type="ECO:0000259" key="4">
    <source>
        <dbReference type="Pfam" id="PF19335"/>
    </source>
</evidence>
<proteinExistence type="inferred from homology"/>
<evidence type="ECO:0000256" key="2">
    <source>
        <dbReference type="ARBA" id="ARBA00022448"/>
    </source>
</evidence>
<feature type="chain" id="PRO_5016093975" evidence="3">
    <location>
        <begin position="21"/>
        <end position="404"/>
    </location>
</feature>
<dbReference type="RefSeq" id="WP_111410509.1">
    <property type="nucleotide sequence ID" value="NZ_QKXH01000007.1"/>
</dbReference>
<dbReference type="FunFam" id="2.40.30.170:FF:000010">
    <property type="entry name" value="Efflux RND transporter periplasmic adaptor subunit"/>
    <property type="match status" value="1"/>
</dbReference>
<evidence type="ECO:0000313" key="7">
    <source>
        <dbReference type="Proteomes" id="UP000249177"/>
    </source>
</evidence>
<dbReference type="GO" id="GO:0016020">
    <property type="term" value="C:membrane"/>
    <property type="evidence" value="ECO:0007669"/>
    <property type="project" value="InterPro"/>
</dbReference>
<dbReference type="Gene3D" id="2.40.420.20">
    <property type="match status" value="1"/>
</dbReference>
<dbReference type="Gene3D" id="2.40.30.170">
    <property type="match status" value="1"/>
</dbReference>
<dbReference type="GO" id="GO:0022857">
    <property type="term" value="F:transmembrane transporter activity"/>
    <property type="evidence" value="ECO:0007669"/>
    <property type="project" value="InterPro"/>
</dbReference>
<dbReference type="SUPFAM" id="SSF111369">
    <property type="entry name" value="HlyD-like secretion proteins"/>
    <property type="match status" value="1"/>
</dbReference>
<dbReference type="AlphaFoldDB" id="A0A2W7TWT1"/>
<dbReference type="EMBL" id="QKXH01000007">
    <property type="protein sequence ID" value="PZX93230.1"/>
    <property type="molecule type" value="Genomic_DNA"/>
</dbReference>
<dbReference type="InterPro" id="IPR058792">
    <property type="entry name" value="Beta-barrel_RND_2"/>
</dbReference>
<evidence type="ECO:0000256" key="3">
    <source>
        <dbReference type="SAM" id="SignalP"/>
    </source>
</evidence>
<feature type="domain" description="Heavy metal binding" evidence="4">
    <location>
        <begin position="38"/>
        <end position="65"/>
    </location>
</feature>
<keyword evidence="7" id="KW-1185">Reference proteome</keyword>
<keyword evidence="3" id="KW-0732">Signal</keyword>
<dbReference type="GO" id="GO:0060003">
    <property type="term" value="P:copper ion export"/>
    <property type="evidence" value="ECO:0007669"/>
    <property type="project" value="TreeGrafter"/>
</dbReference>
<dbReference type="GO" id="GO:0046914">
    <property type="term" value="F:transition metal ion binding"/>
    <property type="evidence" value="ECO:0007669"/>
    <property type="project" value="TreeGrafter"/>
</dbReference>
<dbReference type="PANTHER" id="PTHR30097">
    <property type="entry name" value="CATION EFFLUX SYSTEM PROTEIN CUSB"/>
    <property type="match status" value="1"/>
</dbReference>
<gene>
    <name evidence="6" type="ORF">DOS84_12590</name>
</gene>
<keyword evidence="2" id="KW-0813">Transport</keyword>
<accession>A0A2W7TWT1</accession>
<dbReference type="InterPro" id="IPR051909">
    <property type="entry name" value="MFP_Cation_Efflux"/>
</dbReference>
<reference evidence="6 7" key="1">
    <citation type="submission" date="2018-06" db="EMBL/GenBank/DDBJ databases">
        <title>Flavobacterium sp IMCC34762, genome.</title>
        <authorList>
            <person name="Joung Y."/>
            <person name="Cho J."/>
            <person name="Song J."/>
        </authorList>
    </citation>
    <scope>NUCLEOTIDE SEQUENCE [LARGE SCALE GENOMIC DNA]</scope>
    <source>
        <strain evidence="6 7">IMCC34762</strain>
    </source>
</reference>
<name>A0A2W7TWT1_9FLAO</name>
<feature type="signal peptide" evidence="3">
    <location>
        <begin position="1"/>
        <end position="20"/>
    </location>
</feature>
<dbReference type="GO" id="GO:0015679">
    <property type="term" value="P:plasma membrane copper ion transport"/>
    <property type="evidence" value="ECO:0007669"/>
    <property type="project" value="TreeGrafter"/>
</dbReference>
<evidence type="ECO:0000313" key="6">
    <source>
        <dbReference type="EMBL" id="PZX93230.1"/>
    </source>
</evidence>
<protein>
    <submittedName>
        <fullName evidence="6">HlyD family secretion protein</fullName>
    </submittedName>
</protein>
<dbReference type="PANTHER" id="PTHR30097:SF15">
    <property type="entry name" value="CATION EFFLUX SYSTEM PROTEIN CUSB"/>
    <property type="match status" value="1"/>
</dbReference>
<dbReference type="InterPro" id="IPR006143">
    <property type="entry name" value="RND_pump_MFP"/>
</dbReference>
<evidence type="ECO:0000256" key="1">
    <source>
        <dbReference type="ARBA" id="ARBA00009477"/>
    </source>
</evidence>
<organism evidence="6 7">
    <name type="scientific">Flavobacterium aquariorum</name>
    <dbReference type="NCBI Taxonomy" id="2217670"/>
    <lineage>
        <taxon>Bacteria</taxon>
        <taxon>Pseudomonadati</taxon>
        <taxon>Bacteroidota</taxon>
        <taxon>Flavobacteriia</taxon>
        <taxon>Flavobacteriales</taxon>
        <taxon>Flavobacteriaceae</taxon>
        <taxon>Flavobacterium</taxon>
    </lineage>
</organism>
<comment type="similarity">
    <text evidence="1">Belongs to the membrane fusion protein (MFP) (TC 8.A.1) family.</text>
</comment>
<dbReference type="Pfam" id="PF19335">
    <property type="entry name" value="HMBD"/>
    <property type="match status" value="1"/>
</dbReference>